<keyword evidence="1" id="KW-0812">Transmembrane</keyword>
<dbReference type="EMBL" id="CP119317">
    <property type="protein sequence ID" value="WEK55953.1"/>
    <property type="molecule type" value="Genomic_DNA"/>
</dbReference>
<organism evidence="2 3">
    <name type="scientific">Candidatus Cohnella colombiensis</name>
    <dbReference type="NCBI Taxonomy" id="3121368"/>
    <lineage>
        <taxon>Bacteria</taxon>
        <taxon>Bacillati</taxon>
        <taxon>Bacillota</taxon>
        <taxon>Bacilli</taxon>
        <taxon>Bacillales</taxon>
        <taxon>Paenibacillaceae</taxon>
        <taxon>Cohnella</taxon>
    </lineage>
</organism>
<dbReference type="Proteomes" id="UP001178662">
    <property type="component" value="Chromosome"/>
</dbReference>
<feature type="transmembrane region" description="Helical" evidence="1">
    <location>
        <begin position="6"/>
        <end position="25"/>
    </location>
</feature>
<sequence length="178" mass="20223">MKKKTWLTIIMIVALIASGLIIINFDKTKPNYANIKQIVNDYSTGKITNESASITSQQLIVTKNNGKKTTFELPENEFFVSIAPYIETTHPCAIHSLTGCRGELIDNEFDIQIKDDNGQVIKNEKIKSQSNGFIDLWLPRDQTYHITIKYDGKKVESQISTFKEDNTCITTMQLEETI</sequence>
<dbReference type="InterPro" id="IPR047808">
    <property type="entry name" value="CueP-like"/>
</dbReference>
<proteinExistence type="predicted"/>
<accession>A0AA95F316</accession>
<gene>
    <name evidence="2" type="ORF">P0Y55_07875</name>
</gene>
<evidence type="ECO:0000313" key="3">
    <source>
        <dbReference type="Proteomes" id="UP001178662"/>
    </source>
</evidence>
<dbReference type="NCBIfam" id="NF038094">
    <property type="entry name" value="CueP_fam"/>
    <property type="match status" value="1"/>
</dbReference>
<evidence type="ECO:0000256" key="1">
    <source>
        <dbReference type="SAM" id="Phobius"/>
    </source>
</evidence>
<name>A0AA95F316_9BACL</name>
<keyword evidence="3" id="KW-1185">Reference proteome</keyword>
<keyword evidence="1" id="KW-1133">Transmembrane helix</keyword>
<evidence type="ECO:0000313" key="2">
    <source>
        <dbReference type="EMBL" id="WEK55953.1"/>
    </source>
</evidence>
<reference evidence="2" key="1">
    <citation type="submission" date="2023-03" db="EMBL/GenBank/DDBJ databases">
        <title>Andean soil-derived lignocellulolytic bacterial consortium as a source of novel taxa and putative plastic-active enzymes.</title>
        <authorList>
            <person name="Diaz-Garcia L."/>
            <person name="Chuvochina M."/>
            <person name="Feuerriegel G."/>
            <person name="Bunk B."/>
            <person name="Sproer C."/>
            <person name="Streit W.R."/>
            <person name="Rodriguez L.M."/>
            <person name="Overmann J."/>
            <person name="Jimenez D.J."/>
        </authorList>
    </citation>
    <scope>NUCLEOTIDE SEQUENCE</scope>
    <source>
        <strain evidence="2">MAG 2441</strain>
    </source>
</reference>
<dbReference type="Gene3D" id="2.60.40.3700">
    <property type="match status" value="1"/>
</dbReference>
<dbReference type="Pfam" id="PF21172">
    <property type="entry name" value="CueP"/>
    <property type="match status" value="1"/>
</dbReference>
<keyword evidence="1" id="KW-0472">Membrane</keyword>
<dbReference type="AlphaFoldDB" id="A0AA95F316"/>
<protein>
    <submittedName>
        <fullName evidence="2">CueP family metal-binding protein</fullName>
    </submittedName>
</protein>